<protein>
    <submittedName>
        <fullName evidence="3">Uncharacterized protein</fullName>
    </submittedName>
</protein>
<feature type="region of interest" description="Disordered" evidence="2">
    <location>
        <begin position="168"/>
        <end position="232"/>
    </location>
</feature>
<dbReference type="OrthoDB" id="2953420at2759"/>
<dbReference type="Proteomes" id="UP000305067">
    <property type="component" value="Unassembled WGS sequence"/>
</dbReference>
<keyword evidence="4" id="KW-1185">Reference proteome</keyword>
<sequence>MRSTLHPPLSAANLSLDESSPFRPQPSDPGFGPSPPPPSATSYASWDDMSLPPSPSPIDTLNSGLPGMRFAFHQAVTPHASSAHESRQFGQVFYEAAPTGPSAVSDYSIVMQELTLQMKQLQLQLEEAHCRELVLNERIAKMEAMKVPERAVAVAGAVTPVQPSNIISLPVPQSAATPSAVPRLDPRAPRPSPVLPQQHRRASNPQAPPPPPTPRVHAVEPAARSRSTGKPLIRNIHELKSLMEKAYKPGNDRELRIIQELCAHAHDTPQPLRTEMDKFVLTRWRNPNAFRPSGDAGLNNPQIGDPVQAWWDYYCHHRASWPRGVRSDAAGKPIWEDLVLRDLVTRLRPNTDGERLANRNIFLNSVWALFADDRLYRDIVIRNEVAVGRVLTTAVVPFPSGRELTSDAIAEHFAQCGVTIKFAEDKLGPWARMNVDASAVAGLGADSGEVV</sequence>
<proteinExistence type="predicted"/>
<feature type="compositionally biased region" description="Pro residues" evidence="2">
    <location>
        <begin position="23"/>
        <end position="39"/>
    </location>
</feature>
<evidence type="ECO:0000256" key="2">
    <source>
        <dbReference type="SAM" id="MobiDB-lite"/>
    </source>
</evidence>
<evidence type="ECO:0000256" key="1">
    <source>
        <dbReference type="SAM" id="Coils"/>
    </source>
</evidence>
<evidence type="ECO:0000313" key="4">
    <source>
        <dbReference type="Proteomes" id="UP000305067"/>
    </source>
</evidence>
<keyword evidence="1" id="KW-0175">Coiled coil</keyword>
<organism evidence="3 4">
    <name type="scientific">Pterulicium gracile</name>
    <dbReference type="NCBI Taxonomy" id="1884261"/>
    <lineage>
        <taxon>Eukaryota</taxon>
        <taxon>Fungi</taxon>
        <taxon>Dikarya</taxon>
        <taxon>Basidiomycota</taxon>
        <taxon>Agaricomycotina</taxon>
        <taxon>Agaricomycetes</taxon>
        <taxon>Agaricomycetidae</taxon>
        <taxon>Agaricales</taxon>
        <taxon>Pleurotineae</taxon>
        <taxon>Pterulaceae</taxon>
        <taxon>Pterulicium</taxon>
    </lineage>
</organism>
<gene>
    <name evidence="3" type="ORF">BDV98DRAFT_589590</name>
</gene>
<reference evidence="3 4" key="1">
    <citation type="journal article" date="2019" name="Nat. Ecol. Evol.">
        <title>Megaphylogeny resolves global patterns of mushroom evolution.</title>
        <authorList>
            <person name="Varga T."/>
            <person name="Krizsan K."/>
            <person name="Foldi C."/>
            <person name="Dima B."/>
            <person name="Sanchez-Garcia M."/>
            <person name="Sanchez-Ramirez S."/>
            <person name="Szollosi G.J."/>
            <person name="Szarkandi J.G."/>
            <person name="Papp V."/>
            <person name="Albert L."/>
            <person name="Andreopoulos W."/>
            <person name="Angelini C."/>
            <person name="Antonin V."/>
            <person name="Barry K.W."/>
            <person name="Bougher N.L."/>
            <person name="Buchanan P."/>
            <person name="Buyck B."/>
            <person name="Bense V."/>
            <person name="Catcheside P."/>
            <person name="Chovatia M."/>
            <person name="Cooper J."/>
            <person name="Damon W."/>
            <person name="Desjardin D."/>
            <person name="Finy P."/>
            <person name="Geml J."/>
            <person name="Haridas S."/>
            <person name="Hughes K."/>
            <person name="Justo A."/>
            <person name="Karasinski D."/>
            <person name="Kautmanova I."/>
            <person name="Kiss B."/>
            <person name="Kocsube S."/>
            <person name="Kotiranta H."/>
            <person name="LaButti K.M."/>
            <person name="Lechner B.E."/>
            <person name="Liimatainen K."/>
            <person name="Lipzen A."/>
            <person name="Lukacs Z."/>
            <person name="Mihaltcheva S."/>
            <person name="Morgado L.N."/>
            <person name="Niskanen T."/>
            <person name="Noordeloos M.E."/>
            <person name="Ohm R.A."/>
            <person name="Ortiz-Santana B."/>
            <person name="Ovrebo C."/>
            <person name="Racz N."/>
            <person name="Riley R."/>
            <person name="Savchenko A."/>
            <person name="Shiryaev A."/>
            <person name="Soop K."/>
            <person name="Spirin V."/>
            <person name="Szebenyi C."/>
            <person name="Tomsovsky M."/>
            <person name="Tulloss R.E."/>
            <person name="Uehling J."/>
            <person name="Grigoriev I.V."/>
            <person name="Vagvolgyi C."/>
            <person name="Papp T."/>
            <person name="Martin F.M."/>
            <person name="Miettinen O."/>
            <person name="Hibbett D.S."/>
            <person name="Nagy L.G."/>
        </authorList>
    </citation>
    <scope>NUCLEOTIDE SEQUENCE [LARGE SCALE GENOMIC DNA]</scope>
    <source>
        <strain evidence="3 4">CBS 309.79</strain>
    </source>
</reference>
<feature type="region of interest" description="Disordered" evidence="2">
    <location>
        <begin position="1"/>
        <end position="62"/>
    </location>
</feature>
<dbReference type="EMBL" id="ML178816">
    <property type="protein sequence ID" value="TFL06028.1"/>
    <property type="molecule type" value="Genomic_DNA"/>
</dbReference>
<evidence type="ECO:0000313" key="3">
    <source>
        <dbReference type="EMBL" id="TFL06028.1"/>
    </source>
</evidence>
<accession>A0A5C3QXB8</accession>
<feature type="coiled-coil region" evidence="1">
    <location>
        <begin position="104"/>
        <end position="131"/>
    </location>
</feature>
<name>A0A5C3QXB8_9AGAR</name>
<dbReference type="AlphaFoldDB" id="A0A5C3QXB8"/>